<proteinExistence type="predicted"/>
<dbReference type="InterPro" id="IPR058596">
    <property type="entry name" value="TraC-like_dom"/>
</dbReference>
<comment type="caution">
    <text evidence="2">The sequence shown here is derived from an EMBL/GenBank/DDBJ whole genome shotgun (WGS) entry which is preliminary data.</text>
</comment>
<name>A0A0G0PA43_UNCC2</name>
<feature type="domain" description="TraC-like" evidence="1">
    <location>
        <begin position="21"/>
        <end position="136"/>
    </location>
</feature>
<evidence type="ECO:0000259" key="1">
    <source>
        <dbReference type="Pfam" id="PF26593"/>
    </source>
</evidence>
<dbReference type="Proteomes" id="UP000034207">
    <property type="component" value="Unassembled WGS sequence"/>
</dbReference>
<evidence type="ECO:0000313" key="2">
    <source>
        <dbReference type="EMBL" id="KKQ95014.1"/>
    </source>
</evidence>
<dbReference type="Pfam" id="PF26593">
    <property type="entry name" value="TraC-like"/>
    <property type="match status" value="1"/>
</dbReference>
<dbReference type="STRING" id="1618345.UT18_C0005G0024"/>
<gene>
    <name evidence="2" type="ORF">UT18_C0005G0024</name>
</gene>
<reference evidence="2 3" key="1">
    <citation type="journal article" date="2015" name="Nature">
        <title>rRNA introns, odd ribosomes, and small enigmatic genomes across a large radiation of phyla.</title>
        <authorList>
            <person name="Brown C.T."/>
            <person name="Hug L.A."/>
            <person name="Thomas B.C."/>
            <person name="Sharon I."/>
            <person name="Castelle C.J."/>
            <person name="Singh A."/>
            <person name="Wilkins M.J."/>
            <person name="Williams K.H."/>
            <person name="Banfield J.F."/>
        </authorList>
    </citation>
    <scope>NUCLEOTIDE SEQUENCE [LARGE SCALE GENOMIC DNA]</scope>
</reference>
<dbReference type="EMBL" id="LBVV01000005">
    <property type="protein sequence ID" value="KKQ95014.1"/>
    <property type="molecule type" value="Genomic_DNA"/>
</dbReference>
<evidence type="ECO:0000313" key="3">
    <source>
        <dbReference type="Proteomes" id="UP000034207"/>
    </source>
</evidence>
<sequence length="238" mass="27044">MAASSPKKTSTQNFMEIAEVHDGVIILKDGSLRAVLLVSSINFALKSEEEKDGIIYSFQNFLNYLSFDIQVLIRSRRLDLKDYLVKMNEVAGKQKNELLRAQTEDYIAFINSLLEVANIMDKQFYVVIPFYPPMAQTTGKMINKVKGNKQNQPTSMSAEEFEGNRLQLIQRVDVISGHLSSMGLRCASLDTQELIELFYQSYNPETAQYQRLTDIKNITNNVIHSGSTRDKGTEELEI</sequence>
<accession>A0A0G0PA43</accession>
<protein>
    <recommendedName>
        <fullName evidence="1">TraC-like domain-containing protein</fullName>
    </recommendedName>
</protein>
<organism evidence="2 3">
    <name type="scientific">candidate division CPR2 bacterium GW2011_GWC2_39_10</name>
    <dbReference type="NCBI Taxonomy" id="1618345"/>
    <lineage>
        <taxon>Bacteria</taxon>
        <taxon>Bacteria division CPR2</taxon>
    </lineage>
</organism>
<dbReference type="AlphaFoldDB" id="A0A0G0PA43"/>